<evidence type="ECO:0000313" key="1">
    <source>
        <dbReference type="EMBL" id="KHN75631.1"/>
    </source>
</evidence>
<dbReference type="Proteomes" id="UP000031036">
    <property type="component" value="Unassembled WGS sequence"/>
</dbReference>
<name>A0A0B2UX43_TOXCA</name>
<gene>
    <name evidence="1" type="ORF">Tcan_10184</name>
</gene>
<protein>
    <submittedName>
        <fullName evidence="1">Uncharacterized protein</fullName>
    </submittedName>
</protein>
<comment type="caution">
    <text evidence="1">The sequence shown here is derived from an EMBL/GenBank/DDBJ whole genome shotgun (WGS) entry which is preliminary data.</text>
</comment>
<reference evidence="1 2" key="1">
    <citation type="submission" date="2014-11" db="EMBL/GenBank/DDBJ databases">
        <title>Genetic blueprint of the zoonotic pathogen Toxocara canis.</title>
        <authorList>
            <person name="Zhu X.-Q."/>
            <person name="Korhonen P.K."/>
            <person name="Cai H."/>
            <person name="Young N.D."/>
            <person name="Nejsum P."/>
            <person name="von Samson-Himmelstjerna G."/>
            <person name="Boag P.R."/>
            <person name="Tan P."/>
            <person name="Li Q."/>
            <person name="Min J."/>
            <person name="Yang Y."/>
            <person name="Wang X."/>
            <person name="Fang X."/>
            <person name="Hall R.S."/>
            <person name="Hofmann A."/>
            <person name="Sternberg P.W."/>
            <person name="Jex A.R."/>
            <person name="Gasser R.B."/>
        </authorList>
    </citation>
    <scope>NUCLEOTIDE SEQUENCE [LARGE SCALE GENOMIC DNA]</scope>
    <source>
        <strain evidence="1">PN_DK_2014</strain>
    </source>
</reference>
<evidence type="ECO:0000313" key="2">
    <source>
        <dbReference type="Proteomes" id="UP000031036"/>
    </source>
</evidence>
<accession>A0A0B2UX43</accession>
<organism evidence="1 2">
    <name type="scientific">Toxocara canis</name>
    <name type="common">Canine roundworm</name>
    <dbReference type="NCBI Taxonomy" id="6265"/>
    <lineage>
        <taxon>Eukaryota</taxon>
        <taxon>Metazoa</taxon>
        <taxon>Ecdysozoa</taxon>
        <taxon>Nematoda</taxon>
        <taxon>Chromadorea</taxon>
        <taxon>Rhabditida</taxon>
        <taxon>Spirurina</taxon>
        <taxon>Ascaridomorpha</taxon>
        <taxon>Ascaridoidea</taxon>
        <taxon>Toxocaridae</taxon>
        <taxon>Toxocara</taxon>
    </lineage>
</organism>
<dbReference type="AlphaFoldDB" id="A0A0B2UX43"/>
<proteinExistence type="predicted"/>
<keyword evidence="2" id="KW-1185">Reference proteome</keyword>
<dbReference type="EMBL" id="JPKZ01002646">
    <property type="protein sequence ID" value="KHN75631.1"/>
    <property type="molecule type" value="Genomic_DNA"/>
</dbReference>
<sequence length="262" mass="29508">MATSNSSQRYSKDQELVPETGLCAVTGNLPEGDIYEITEAADQQFARELTTKVGVTEALAPKQLHRRGPYRNGRARIVKVPFTDVSSPNEFIRRIYRFRPRSQNPLACAITCRRDLMSAESAIHYEKAKSWYEMNQRVARRHKKPRAPFLRPVDIKILTAVPASPSRVSYGFSKLLSTVAVGHAEELNLTLADHFFLMRSSLRRKVTSCSSYNARPPFCYSNGLEPLADDASRLVTRVIITGRTCGICATYETAQWAREDCT</sequence>